<keyword evidence="3" id="KW-1185">Reference proteome</keyword>
<dbReference type="Proteomes" id="UP000219338">
    <property type="component" value="Unassembled WGS sequence"/>
</dbReference>
<name>A0A284S7H6_ARMOS</name>
<sequence length="74" mass="8600">MLEQTTNGKEEQVHTISDALSKKLEKIFRRHRTCICRVICFSLWVSVDCRDTRPFQSFSSTDGHASWSDSMTYP</sequence>
<evidence type="ECO:0000313" key="3">
    <source>
        <dbReference type="Proteomes" id="UP000219338"/>
    </source>
</evidence>
<accession>A0A284S7H6</accession>
<protein>
    <submittedName>
        <fullName evidence="2">Uncharacterized protein</fullName>
    </submittedName>
</protein>
<evidence type="ECO:0000256" key="1">
    <source>
        <dbReference type="SAM" id="MobiDB-lite"/>
    </source>
</evidence>
<organism evidence="2 3">
    <name type="scientific">Armillaria ostoyae</name>
    <name type="common">Armillaria root rot fungus</name>
    <dbReference type="NCBI Taxonomy" id="47428"/>
    <lineage>
        <taxon>Eukaryota</taxon>
        <taxon>Fungi</taxon>
        <taxon>Dikarya</taxon>
        <taxon>Basidiomycota</taxon>
        <taxon>Agaricomycotina</taxon>
        <taxon>Agaricomycetes</taxon>
        <taxon>Agaricomycetidae</taxon>
        <taxon>Agaricales</taxon>
        <taxon>Marasmiineae</taxon>
        <taxon>Physalacriaceae</taxon>
        <taxon>Armillaria</taxon>
    </lineage>
</organism>
<dbReference type="EMBL" id="FUEG01000039">
    <property type="protein sequence ID" value="SJL16959.1"/>
    <property type="molecule type" value="Genomic_DNA"/>
</dbReference>
<gene>
    <name evidence="2" type="ORF">ARMOST_20495</name>
</gene>
<dbReference type="AlphaFoldDB" id="A0A284S7H6"/>
<reference evidence="3" key="1">
    <citation type="journal article" date="2017" name="Nat. Ecol. Evol.">
        <title>Genome expansion and lineage-specific genetic innovations in the forest pathogenic fungi Armillaria.</title>
        <authorList>
            <person name="Sipos G."/>
            <person name="Prasanna A.N."/>
            <person name="Walter M.C."/>
            <person name="O'Connor E."/>
            <person name="Balint B."/>
            <person name="Krizsan K."/>
            <person name="Kiss B."/>
            <person name="Hess J."/>
            <person name="Varga T."/>
            <person name="Slot J."/>
            <person name="Riley R."/>
            <person name="Boka B."/>
            <person name="Rigling D."/>
            <person name="Barry K."/>
            <person name="Lee J."/>
            <person name="Mihaltcheva S."/>
            <person name="LaButti K."/>
            <person name="Lipzen A."/>
            <person name="Waldron R."/>
            <person name="Moloney N.M."/>
            <person name="Sperisen C."/>
            <person name="Kredics L."/>
            <person name="Vagvoelgyi C."/>
            <person name="Patrignani A."/>
            <person name="Fitzpatrick D."/>
            <person name="Nagy I."/>
            <person name="Doyle S."/>
            <person name="Anderson J.B."/>
            <person name="Grigoriev I.V."/>
            <person name="Gueldener U."/>
            <person name="Muensterkoetter M."/>
            <person name="Nagy L.G."/>
        </authorList>
    </citation>
    <scope>NUCLEOTIDE SEQUENCE [LARGE SCALE GENOMIC DNA]</scope>
    <source>
        <strain evidence="3">C18/9</strain>
    </source>
</reference>
<evidence type="ECO:0000313" key="2">
    <source>
        <dbReference type="EMBL" id="SJL16959.1"/>
    </source>
</evidence>
<feature type="region of interest" description="Disordered" evidence="1">
    <location>
        <begin position="54"/>
        <end position="74"/>
    </location>
</feature>
<proteinExistence type="predicted"/>